<organism evidence="1 2">
    <name type="scientific">Desulfomicrobium norvegicum (strain DSM 1741 / NCIMB 8310)</name>
    <name type="common">Desulfovibrio baculatus (strain Norway 4)</name>
    <name type="synonym">Desulfovibrio desulfuricans (strain Norway 4)</name>
    <dbReference type="NCBI Taxonomy" id="52561"/>
    <lineage>
        <taxon>Bacteria</taxon>
        <taxon>Pseudomonadati</taxon>
        <taxon>Thermodesulfobacteriota</taxon>
        <taxon>Desulfovibrionia</taxon>
        <taxon>Desulfovibrionales</taxon>
        <taxon>Desulfomicrobiaceae</taxon>
        <taxon>Desulfomicrobium</taxon>
    </lineage>
</organism>
<dbReference type="Proteomes" id="UP000199581">
    <property type="component" value="Unassembled WGS sequence"/>
</dbReference>
<name>A0A8G2F7W0_DESNO</name>
<comment type="caution">
    <text evidence="1">The sequence shown here is derived from an EMBL/GenBank/DDBJ whole genome shotgun (WGS) entry which is preliminary data.</text>
</comment>
<dbReference type="RefSeq" id="WP_208599822.1">
    <property type="nucleotide sequence ID" value="NZ_FOTO01000005.1"/>
</dbReference>
<keyword evidence="2" id="KW-1185">Reference proteome</keyword>
<sequence>MISPNERPSCEAVLDAFAVENNPDRFVLERYLELYPEYANKLIDLSLELSCEAYEDTEPLSVADQSLIDAAWSLHAASIPKEQLDPFASLTVDDLRNIARQLNMPRQVITALRERRVSLGSIPRKFLQQFAALMNSSIPQLELAWRQPCPCGMRSYKSDDKPTTGKQVSFEQIMIDAGVPVEKIARILSEID</sequence>
<protein>
    <submittedName>
        <fullName evidence="1">Uncharacterized protein</fullName>
    </submittedName>
</protein>
<dbReference type="AlphaFoldDB" id="A0A8G2F7W0"/>
<dbReference type="EMBL" id="FOTO01000005">
    <property type="protein sequence ID" value="SFL69396.1"/>
    <property type="molecule type" value="Genomic_DNA"/>
</dbReference>
<evidence type="ECO:0000313" key="2">
    <source>
        <dbReference type="Proteomes" id="UP000199581"/>
    </source>
</evidence>
<gene>
    <name evidence="1" type="ORF">SAMN05421830_1056</name>
</gene>
<proteinExistence type="predicted"/>
<accession>A0A8G2F7W0</accession>
<evidence type="ECO:0000313" key="1">
    <source>
        <dbReference type="EMBL" id="SFL69396.1"/>
    </source>
</evidence>
<reference evidence="1 2" key="1">
    <citation type="submission" date="2016-10" db="EMBL/GenBank/DDBJ databases">
        <authorList>
            <person name="Varghese N."/>
            <person name="Submissions S."/>
        </authorList>
    </citation>
    <scope>NUCLEOTIDE SEQUENCE [LARGE SCALE GENOMIC DNA]</scope>
    <source>
        <strain evidence="1 2">DSM 1741</strain>
    </source>
</reference>